<evidence type="ECO:0000313" key="3">
    <source>
        <dbReference type="Proteomes" id="UP001233836"/>
    </source>
</evidence>
<sequence>MKETHQMERNTFLETDRLEFATWTEEDRPLASALWGDPEVTKWMNNKGFLNEDEVEARHTQEMKRQQEENVQYWPMFEKETGVLVGCCGLQPHSSDENVYALGVHLTRDHWGQGYATEAAQAVIQYAFEELDAKSLVAEHHPENEACRQLLLKLGFSYVSDELVEQTGKIHPSYLLQRPSREPK</sequence>
<proteinExistence type="predicted"/>
<dbReference type="PANTHER" id="PTHR43792">
    <property type="entry name" value="GNAT FAMILY, PUTATIVE (AFU_ORTHOLOGUE AFUA_3G00765)-RELATED-RELATED"/>
    <property type="match status" value="1"/>
</dbReference>
<feature type="domain" description="N-acetyltransferase" evidence="1">
    <location>
        <begin position="18"/>
        <end position="181"/>
    </location>
</feature>
<dbReference type="CDD" id="cd04301">
    <property type="entry name" value="NAT_SF"/>
    <property type="match status" value="1"/>
</dbReference>
<keyword evidence="3" id="KW-1185">Reference proteome</keyword>
<dbReference type="PANTHER" id="PTHR43792:SF1">
    <property type="entry name" value="N-ACETYLTRANSFERASE DOMAIN-CONTAINING PROTEIN"/>
    <property type="match status" value="1"/>
</dbReference>
<name>A0ABT9WAR6_9BACL</name>
<dbReference type="SUPFAM" id="SSF55729">
    <property type="entry name" value="Acyl-CoA N-acyltransferases (Nat)"/>
    <property type="match status" value="1"/>
</dbReference>
<evidence type="ECO:0000313" key="2">
    <source>
        <dbReference type="EMBL" id="MDQ0170353.1"/>
    </source>
</evidence>
<gene>
    <name evidence="2" type="ORF">J2T19_001795</name>
</gene>
<dbReference type="InterPro" id="IPR051531">
    <property type="entry name" value="N-acetyltransferase"/>
</dbReference>
<comment type="caution">
    <text evidence="2">The sequence shown here is derived from an EMBL/GenBank/DDBJ whole genome shotgun (WGS) entry which is preliminary data.</text>
</comment>
<dbReference type="InterPro" id="IPR000182">
    <property type="entry name" value="GNAT_dom"/>
</dbReference>
<dbReference type="Proteomes" id="UP001233836">
    <property type="component" value="Unassembled WGS sequence"/>
</dbReference>
<protein>
    <submittedName>
        <fullName evidence="2">RimJ/RimL family protein N-acetyltransferase</fullName>
    </submittedName>
</protein>
<organism evidence="2 3">
    <name type="scientific">Paenibacillus tundrae</name>
    <dbReference type="NCBI Taxonomy" id="528187"/>
    <lineage>
        <taxon>Bacteria</taxon>
        <taxon>Bacillati</taxon>
        <taxon>Bacillota</taxon>
        <taxon>Bacilli</taxon>
        <taxon>Bacillales</taxon>
        <taxon>Paenibacillaceae</taxon>
        <taxon>Paenibacillus</taxon>
    </lineage>
</organism>
<dbReference type="RefSeq" id="WP_307214843.1">
    <property type="nucleotide sequence ID" value="NZ_JAUSTI010000004.1"/>
</dbReference>
<dbReference type="Gene3D" id="3.40.630.30">
    <property type="match status" value="1"/>
</dbReference>
<reference evidence="2 3" key="1">
    <citation type="submission" date="2023-07" db="EMBL/GenBank/DDBJ databases">
        <title>Sorghum-associated microbial communities from plants grown in Nebraska, USA.</title>
        <authorList>
            <person name="Schachtman D."/>
        </authorList>
    </citation>
    <scope>NUCLEOTIDE SEQUENCE [LARGE SCALE GENOMIC DNA]</scope>
    <source>
        <strain evidence="2 3">DS1314</strain>
    </source>
</reference>
<accession>A0ABT9WAR6</accession>
<dbReference type="InterPro" id="IPR016181">
    <property type="entry name" value="Acyl_CoA_acyltransferase"/>
</dbReference>
<dbReference type="PROSITE" id="PS51186">
    <property type="entry name" value="GNAT"/>
    <property type="match status" value="1"/>
</dbReference>
<dbReference type="EMBL" id="JAUSTI010000004">
    <property type="protein sequence ID" value="MDQ0170353.1"/>
    <property type="molecule type" value="Genomic_DNA"/>
</dbReference>
<evidence type="ECO:0000259" key="1">
    <source>
        <dbReference type="PROSITE" id="PS51186"/>
    </source>
</evidence>
<dbReference type="Pfam" id="PF13302">
    <property type="entry name" value="Acetyltransf_3"/>
    <property type="match status" value="1"/>
</dbReference>